<keyword evidence="6" id="KW-1185">Reference proteome</keyword>
<dbReference type="InterPro" id="IPR002110">
    <property type="entry name" value="Ankyrin_rpt"/>
</dbReference>
<dbReference type="Pfam" id="PF12796">
    <property type="entry name" value="Ank_2"/>
    <property type="match status" value="1"/>
</dbReference>
<dbReference type="GO" id="GO:0004842">
    <property type="term" value="F:ubiquitin-protein transferase activity"/>
    <property type="evidence" value="ECO:0007669"/>
    <property type="project" value="TreeGrafter"/>
</dbReference>
<evidence type="ECO:0000256" key="4">
    <source>
        <dbReference type="SAM" id="MobiDB-lite"/>
    </source>
</evidence>
<gene>
    <name evidence="5" type="ORF">NCTC13315_03148</name>
</gene>
<protein>
    <submittedName>
        <fullName evidence="5">Ribulose-5-phosphate 4-epimerase and related epimerases and aldolases</fullName>
    </submittedName>
</protein>
<accession>A0A378JRJ0</accession>
<keyword evidence="2 3" id="KW-0040">ANK repeat</keyword>
<dbReference type="SUPFAM" id="SSF48403">
    <property type="entry name" value="Ankyrin repeat"/>
    <property type="match status" value="1"/>
</dbReference>
<dbReference type="GO" id="GO:0085020">
    <property type="term" value="P:protein K6-linked ubiquitination"/>
    <property type="evidence" value="ECO:0007669"/>
    <property type="project" value="TreeGrafter"/>
</dbReference>
<dbReference type="SMART" id="SM00248">
    <property type="entry name" value="ANK"/>
    <property type="match status" value="3"/>
</dbReference>
<feature type="repeat" description="ANK" evidence="3">
    <location>
        <begin position="44"/>
        <end position="76"/>
    </location>
</feature>
<dbReference type="EMBL" id="UGNV01000006">
    <property type="protein sequence ID" value="STX55778.1"/>
    <property type="molecule type" value="Genomic_DNA"/>
</dbReference>
<dbReference type="Proteomes" id="UP000254968">
    <property type="component" value="Unassembled WGS sequence"/>
</dbReference>
<dbReference type="Gene3D" id="1.25.40.20">
    <property type="entry name" value="Ankyrin repeat-containing domain"/>
    <property type="match status" value="2"/>
</dbReference>
<feature type="compositionally biased region" description="Polar residues" evidence="4">
    <location>
        <begin position="320"/>
        <end position="331"/>
    </location>
</feature>
<dbReference type="AlphaFoldDB" id="A0A378JRJ0"/>
<feature type="region of interest" description="Disordered" evidence="4">
    <location>
        <begin position="317"/>
        <end position="338"/>
    </location>
</feature>
<sequence>MPSILPILLFDFIKKDTSVREFYNYITQNSSNFSFDINEREPRTKRTMLHRACALGNLALAQALINMGANINAVTDEYKTPLTDAISNGHLDVVKMLIRNGADIESKNAQIVNNYIKQASGEVQLAIKEYLLDRPLIGLAAGIINKLNYDHDFKDKANNKNLGKNVLSKDLIDSINSEGRNEIYQKTVREIVRKKEDIKQAVINNDLHQLKLLLEGDKDLIKVDLSSTYFMSGCLTRFAMRHNNLEMVKLLIKHGDLSLEHTLEKTIAEEARERGFTSIADFLDNHVASAYQSLLNDAKIQERQKNKISLHLFFEDEKPQSSSSDEGQTHSYLKPPLT</sequence>
<keyword evidence="1" id="KW-0677">Repeat</keyword>
<organism evidence="5 6">
    <name type="scientific">Legionella beliardensis</name>
    <dbReference type="NCBI Taxonomy" id="91822"/>
    <lineage>
        <taxon>Bacteria</taxon>
        <taxon>Pseudomonadati</taxon>
        <taxon>Pseudomonadota</taxon>
        <taxon>Gammaproteobacteria</taxon>
        <taxon>Legionellales</taxon>
        <taxon>Legionellaceae</taxon>
        <taxon>Legionella</taxon>
    </lineage>
</organism>
<name>A0A378JRJ0_9GAMM</name>
<dbReference type="InterPro" id="IPR036770">
    <property type="entry name" value="Ankyrin_rpt-contain_sf"/>
</dbReference>
<dbReference type="PROSITE" id="PS50088">
    <property type="entry name" value="ANK_REPEAT"/>
    <property type="match status" value="2"/>
</dbReference>
<evidence type="ECO:0000256" key="3">
    <source>
        <dbReference type="PROSITE-ProRule" id="PRU00023"/>
    </source>
</evidence>
<dbReference type="RefSeq" id="WP_115304379.1">
    <property type="nucleotide sequence ID" value="NZ_CAAAHO010000018.1"/>
</dbReference>
<evidence type="ECO:0000256" key="2">
    <source>
        <dbReference type="ARBA" id="ARBA00023043"/>
    </source>
</evidence>
<evidence type="ECO:0000313" key="6">
    <source>
        <dbReference type="Proteomes" id="UP000254968"/>
    </source>
</evidence>
<dbReference type="PROSITE" id="PS50297">
    <property type="entry name" value="ANK_REP_REGION"/>
    <property type="match status" value="2"/>
</dbReference>
<dbReference type="OrthoDB" id="5648496at2"/>
<feature type="repeat" description="ANK" evidence="3">
    <location>
        <begin position="77"/>
        <end position="109"/>
    </location>
</feature>
<proteinExistence type="predicted"/>
<reference evidence="5 6" key="1">
    <citation type="submission" date="2018-06" db="EMBL/GenBank/DDBJ databases">
        <authorList>
            <consortium name="Pathogen Informatics"/>
            <person name="Doyle S."/>
        </authorList>
    </citation>
    <scope>NUCLEOTIDE SEQUENCE [LARGE SCALE GENOMIC DNA]</scope>
    <source>
        <strain evidence="5 6">NCTC13315</strain>
    </source>
</reference>
<evidence type="ECO:0000313" key="5">
    <source>
        <dbReference type="EMBL" id="STX55778.1"/>
    </source>
</evidence>
<evidence type="ECO:0000256" key="1">
    <source>
        <dbReference type="ARBA" id="ARBA00022737"/>
    </source>
</evidence>
<dbReference type="PANTHER" id="PTHR24171">
    <property type="entry name" value="ANKYRIN REPEAT DOMAIN-CONTAINING PROTEIN 39-RELATED"/>
    <property type="match status" value="1"/>
</dbReference>
<dbReference type="PANTHER" id="PTHR24171:SF8">
    <property type="entry name" value="BRCA1-ASSOCIATED RING DOMAIN PROTEIN 1"/>
    <property type="match status" value="1"/>
</dbReference>